<dbReference type="Pfam" id="PF18369">
    <property type="entry name" value="PKS_DE"/>
    <property type="match status" value="1"/>
</dbReference>
<dbReference type="PROSITE" id="PS00606">
    <property type="entry name" value="KS3_1"/>
    <property type="match status" value="1"/>
</dbReference>
<dbReference type="InterPro" id="IPR009081">
    <property type="entry name" value="PP-bd_ACP"/>
</dbReference>
<dbReference type="InterPro" id="IPR018201">
    <property type="entry name" value="Ketoacyl_synth_AS"/>
</dbReference>
<dbReference type="PROSITE" id="PS50075">
    <property type="entry name" value="CARRIER"/>
    <property type="match status" value="2"/>
</dbReference>
<sequence length="2621" mass="271463">MRFAEAVEGLVAQGFGALVEVSSHPVLGMAVQEAAPDAVVVGSLRRDDGGATRLLTSLAEAWVRGIGVEWTAVLAGRGATAVALPTYAFQRRRYWLERTAPVRAVTGESAQSAVDARFWEAVEREDLEAVADTLGLAEGGDVLADALPVLSGWRRGRVAQSAVDRWRYRVLWRPVGRDAVPGTFDGHWLLVVPEPENGLVRAVADGLAAHGARVTTVRTAPGADRARLAELTATATDDGPASVAGVLSLLALDESPYAPGSPLDSGFALNTALVQALGDAGFGAPLWLATCGAVSTGRSDRLAAPVQAQTWGLGRIAALEYPQRFGGLVDLPAELDDRALARLVTVLSGAVGEDQVAVRASGVFTRRLVRAALGEETGPAGGTGVWTPTGTVLVTGGTGGVGAQVARRLAASGAEHLLLVGRRGAHAPGASELAAELTALGARVTLAACDAADREALAALLAAVPQDAPLTAVVHAAAVLDDGVLDTLTPERAEAVLRPKTAAARHLHDLTKDMDLAAFVLFSSLAGTLGGPGQGSYAAANAYLDALARQRHADGLPATSLAWGAWGGGGLASGETGERLARGGMPPMDPELALTALQQAVAGAEPVLAVADVRWETYAFAHSATAPRVLADLPEVRDARTAAAPAGTDAAGNALTARLAALPADERHRELLTVVRKWAAAALGYSAADDIDEERAFRDLGFDSLTAVALRNTVAEATGLRLPVTLVFDHPTALALTAHLERELFGGAAEPVSGGLLPAAPAATDDDPVVIVSMGCRYPGGVDSPDALWRLLVDGGDAIAAFPDDRGWDVKGAYDPDPDKPGTFYARGGGFLYDAHHFDPEFFGMSPREALAVDPQQRLLLETSWEAIERAGIDPAALRGSRTGVFVGSNYHDYGARVQHAPKDFEGYLATGSAGSVASGRISYTFGLEGPAVTVDTACSSSLVALHMAAQALRSGECTLALAGGVTVISTLDTFVEFSRQRALAPDGRCKAFSDEADGAGWAEGVGVLLLERLSDARRNGHPVLAVLAGSAVNQDGASNGLTAPSGPAQQRVIRQALAAARLTPADVDAVEAHGTGTLLGDPIEAQALMATYGQDRTADRPLLVGALKSNIGHTQAAAGVGGVIKMVLALRHGLLPRTLHADRPSSRIDWTEGAVALLTEATEWPDHGRPRRAGVSAFGISGTNAHVVLEEAPAETVTETAAAPEPGTAVPWLLSARGPEALRAQAARLLAHLDGPGGDDTPADLARRLAVGRAVFDHRAAAVGRDRAELVAAVQALADGREAAGLILGTRRRAARTAFLFSGQGSQRPGTGRDLYATHPVFADAFDAVCAELDPELERPLRDVMFAPADTPDAALLDRTRYTQAALFALQVAQFRLLEHQGLRPDVVLGHSVGEIAAAHVAGVLDLTDACRLIAARGRLMQELPAGGAMLAVEASEADIADALTPYADRVSLAAVNGPRSVVVSGDADAVDELAAVWRESGLRVKRLTVSHAFHSPRMEPMLDAFAAVAGGLTYRTPTLPVVCDLTGEPADSGQLESADYWVRHVRSTVRWADAVTALEAQGVTAYLELGPDGVLTALTRDCLTDPGSAVAVPLLRRDRPEDTALTTALATLHVHGAGPDWARCLAGRPARHAELPTYAFQRARYWLDAAPAEPDLAAAGLAADEHPLLAAGTALAGGDGHLLTGRLSLDSHPWLADHSVSGTPILPGTAFLELALHAAARVGCAAVDELTLEAPLVLPDQGAVHLQVTVGEPADDGTRAVTVHSRPDDATDDEPWTRHAVGQLTPAPAADDTPVSTEWPPAGAVAADLDGLYDRFAAGGFAYGPVFQGLTEAWTHGDDVYARVALPDHAAADAARYGLHPALLDAAVQTVGLTAAAGTALMPFAWTGVRLHTTGADTVHVHLAPAGHDTVTLRVTHPDGRPVATVTGLTLRPLPAGPLGDQRAAARDLHALDWVTPTSVPRPAARPWAVLGGDHDPALGAALTTAGPAPAHHPDLDALARAVADGTTPAPATVLTAVPGTGPDTDPAATPDPAALRAATGHALRLLQHWLADDTFAASRLVFVTRHAVTVHDGDRAPDPVAAAVRGLVRTAQSEHPGRFLLLDWDGRQESHRALPAAAGLDEPQAALRKGELRVARLVRLPLTRTPDSAPDPLLDPDGTVLVTGATGTLGGLVARHLAERHGARHLLLVGRRGPDAPGAADLLADLTALGAHADLVACDASDRAALAALLATVPADRPLTAVVHTAGVLDDGVIASLTPERLDTVLAAKADTALHLHDLTREQPLRSFVLYSSLAGVFGGSGQGNYAAANAFLDALAQSRRAQGLPARSLAWGLWEDRSAMTGKLDRADRVRMSRGGVVPMPSAEALALFDAAVTGDRADRAVLVPARFDTAALRTPDGDVPALLRSLVRPAHAGRTAAAGGTEGPAPADRLRDRLAGLDADARLEILADVVREHAAAVLGHAASDAVDPERGFLEMGFDSLTAVELRNRLNAATGLRLPATLLFDYPTPLGLARHLRTETAPGAAAAVQPVLAELDRLAGALTEITGDATVRTALADRLRGLLTALDSAAPATGGARPADTTPGAPGTATTAAVEERLDAASDDDLFDFIDQQFGTS</sequence>
<evidence type="ECO:0000256" key="5">
    <source>
        <dbReference type="ARBA" id="ARBA00023194"/>
    </source>
</evidence>
<feature type="region of interest" description="N-terminal hotdog fold" evidence="8">
    <location>
        <begin position="1668"/>
        <end position="1793"/>
    </location>
</feature>
<dbReference type="Pfam" id="PF08659">
    <property type="entry name" value="KR"/>
    <property type="match status" value="2"/>
</dbReference>
<dbReference type="PROSITE" id="PS52004">
    <property type="entry name" value="KS3_2"/>
    <property type="match status" value="1"/>
</dbReference>
<accession>A0ABW1BJ77</accession>
<comment type="caution">
    <text evidence="13">The sequence shown here is derived from an EMBL/GenBank/DDBJ whole genome shotgun (WGS) entry which is preliminary data.</text>
</comment>
<dbReference type="Pfam" id="PF00698">
    <property type="entry name" value="Acyl_transf_1"/>
    <property type="match status" value="1"/>
</dbReference>
<dbReference type="CDD" id="cd08952">
    <property type="entry name" value="KR_1_SDR_x"/>
    <property type="match status" value="1"/>
</dbReference>
<dbReference type="InterPro" id="IPR016039">
    <property type="entry name" value="Thiolase-like"/>
</dbReference>
<feature type="active site" description="Proton donor; for dehydratase activity" evidence="8">
    <location>
        <position position="1867"/>
    </location>
</feature>
<dbReference type="InterPro" id="IPR032821">
    <property type="entry name" value="PKS_assoc"/>
</dbReference>
<dbReference type="Pfam" id="PF14765">
    <property type="entry name" value="PS-DH"/>
    <property type="match status" value="1"/>
</dbReference>
<organism evidence="13 14">
    <name type="scientific">Streptomyces heilongjiangensis</name>
    <dbReference type="NCBI Taxonomy" id="945052"/>
    <lineage>
        <taxon>Bacteria</taxon>
        <taxon>Bacillati</taxon>
        <taxon>Actinomycetota</taxon>
        <taxon>Actinomycetes</taxon>
        <taxon>Kitasatosporales</taxon>
        <taxon>Streptomycetaceae</taxon>
        <taxon>Streptomyces</taxon>
    </lineage>
</organism>
<evidence type="ECO:0000256" key="8">
    <source>
        <dbReference type="PROSITE-ProRule" id="PRU01363"/>
    </source>
</evidence>
<dbReference type="InterPro" id="IPR013968">
    <property type="entry name" value="PKS_KR"/>
</dbReference>
<dbReference type="InterPro" id="IPR036291">
    <property type="entry name" value="NAD(P)-bd_dom_sf"/>
</dbReference>
<dbReference type="InterPro" id="IPR020807">
    <property type="entry name" value="PKS_DH"/>
</dbReference>
<dbReference type="CDD" id="cd08956">
    <property type="entry name" value="KR_3_FAS_SDR_x"/>
    <property type="match status" value="1"/>
</dbReference>
<evidence type="ECO:0000259" key="11">
    <source>
        <dbReference type="PROSITE" id="PS52004"/>
    </source>
</evidence>
<dbReference type="InterPro" id="IPR020841">
    <property type="entry name" value="PKS_Beta-ketoAc_synthase_dom"/>
</dbReference>
<feature type="region of interest" description="Disordered" evidence="9">
    <location>
        <begin position="2574"/>
        <end position="2593"/>
    </location>
</feature>
<dbReference type="CDD" id="cd00833">
    <property type="entry name" value="PKS"/>
    <property type="match status" value="1"/>
</dbReference>
<keyword evidence="7" id="KW-0012">Acyltransferase</keyword>
<dbReference type="InterPro" id="IPR036736">
    <property type="entry name" value="ACP-like_sf"/>
</dbReference>
<dbReference type="InterPro" id="IPR057326">
    <property type="entry name" value="KR_dom"/>
</dbReference>
<dbReference type="Gene3D" id="3.30.70.3290">
    <property type="match status" value="2"/>
</dbReference>
<keyword evidence="3" id="KW-0597">Phosphoprotein</keyword>
<evidence type="ECO:0000256" key="3">
    <source>
        <dbReference type="ARBA" id="ARBA00022553"/>
    </source>
</evidence>
<dbReference type="SMART" id="SM00825">
    <property type="entry name" value="PKS_KS"/>
    <property type="match status" value="1"/>
</dbReference>
<dbReference type="PROSITE" id="PS00012">
    <property type="entry name" value="PHOSPHOPANTETHEINE"/>
    <property type="match status" value="2"/>
</dbReference>
<dbReference type="InterPro" id="IPR014030">
    <property type="entry name" value="Ketoacyl_synth_N"/>
</dbReference>
<evidence type="ECO:0000256" key="7">
    <source>
        <dbReference type="ARBA" id="ARBA00023315"/>
    </source>
</evidence>
<keyword evidence="14" id="KW-1185">Reference proteome</keyword>
<dbReference type="PANTHER" id="PTHR43775">
    <property type="entry name" value="FATTY ACID SYNTHASE"/>
    <property type="match status" value="1"/>
</dbReference>
<dbReference type="InterPro" id="IPR014031">
    <property type="entry name" value="Ketoacyl_synth_C"/>
</dbReference>
<dbReference type="Proteomes" id="UP001596112">
    <property type="component" value="Unassembled WGS sequence"/>
</dbReference>
<evidence type="ECO:0000256" key="4">
    <source>
        <dbReference type="ARBA" id="ARBA00022679"/>
    </source>
</evidence>
<evidence type="ECO:0000313" key="13">
    <source>
        <dbReference type="EMBL" id="MFC5813279.1"/>
    </source>
</evidence>
<dbReference type="InterPro" id="IPR049900">
    <property type="entry name" value="PKS_mFAS_DH"/>
</dbReference>
<evidence type="ECO:0000259" key="12">
    <source>
        <dbReference type="PROSITE" id="PS52019"/>
    </source>
</evidence>
<dbReference type="Gene3D" id="3.40.366.10">
    <property type="entry name" value="Malonyl-Coenzyme A Acyl Carrier Protein, domain 2"/>
    <property type="match status" value="2"/>
</dbReference>
<dbReference type="SMART" id="SM00823">
    <property type="entry name" value="PKS_PP"/>
    <property type="match status" value="2"/>
</dbReference>
<dbReference type="InterPro" id="IPR041618">
    <property type="entry name" value="PKS_DE"/>
</dbReference>
<dbReference type="EMBL" id="JBHSNZ010000062">
    <property type="protein sequence ID" value="MFC5813279.1"/>
    <property type="molecule type" value="Genomic_DNA"/>
</dbReference>
<dbReference type="InterPro" id="IPR001227">
    <property type="entry name" value="Ac_transferase_dom_sf"/>
</dbReference>
<dbReference type="Pfam" id="PF00109">
    <property type="entry name" value="ketoacyl-synt"/>
    <property type="match status" value="1"/>
</dbReference>
<dbReference type="SUPFAM" id="SSF55048">
    <property type="entry name" value="Probable ACP-binding domain of malonyl-CoA ACP transacylase"/>
    <property type="match status" value="1"/>
</dbReference>
<keyword evidence="4" id="KW-0808">Transferase</keyword>
<evidence type="ECO:0000256" key="2">
    <source>
        <dbReference type="ARBA" id="ARBA00022450"/>
    </source>
</evidence>
<dbReference type="Gene3D" id="3.40.47.10">
    <property type="match status" value="1"/>
</dbReference>
<dbReference type="Gene3D" id="3.40.50.720">
    <property type="entry name" value="NAD(P)-binding Rossmann-like Domain"/>
    <property type="match status" value="2"/>
</dbReference>
<dbReference type="SUPFAM" id="SSF52151">
    <property type="entry name" value="FabD/lysophospholipase-like"/>
    <property type="match status" value="1"/>
</dbReference>
<dbReference type="RefSeq" id="WP_380969987.1">
    <property type="nucleotide sequence ID" value="NZ_JBHSNZ010000062.1"/>
</dbReference>
<dbReference type="SUPFAM" id="SSF53901">
    <property type="entry name" value="Thiolase-like"/>
    <property type="match status" value="1"/>
</dbReference>
<dbReference type="InterPro" id="IPR049551">
    <property type="entry name" value="PKS_DH_C"/>
</dbReference>
<evidence type="ECO:0000256" key="9">
    <source>
        <dbReference type="SAM" id="MobiDB-lite"/>
    </source>
</evidence>
<dbReference type="Pfam" id="PF16197">
    <property type="entry name" value="KAsynt_C_assoc"/>
    <property type="match status" value="1"/>
</dbReference>
<keyword evidence="6" id="KW-0511">Multifunctional enzyme</keyword>
<dbReference type="InterPro" id="IPR055123">
    <property type="entry name" value="SpnB-like_Rossmann"/>
</dbReference>
<dbReference type="SMART" id="SM00826">
    <property type="entry name" value="PKS_DH"/>
    <property type="match status" value="1"/>
</dbReference>
<feature type="domain" description="Carrier" evidence="10">
    <location>
        <begin position="2449"/>
        <end position="2524"/>
    </location>
</feature>
<dbReference type="InterPro" id="IPR050091">
    <property type="entry name" value="PKS_NRPS_Biosynth_Enz"/>
</dbReference>
<dbReference type="InterPro" id="IPR020806">
    <property type="entry name" value="PKS_PP-bd"/>
</dbReference>
<evidence type="ECO:0000256" key="6">
    <source>
        <dbReference type="ARBA" id="ARBA00023268"/>
    </source>
</evidence>
<dbReference type="Gene3D" id="3.10.129.110">
    <property type="entry name" value="Polyketide synthase dehydratase"/>
    <property type="match status" value="1"/>
</dbReference>
<dbReference type="SMART" id="SM01294">
    <property type="entry name" value="PKS_PP_betabranch"/>
    <property type="match status" value="2"/>
</dbReference>
<gene>
    <name evidence="13" type="ORF">ACFQGO_38255</name>
</gene>
<dbReference type="InterPro" id="IPR006162">
    <property type="entry name" value="Ppantetheine_attach_site"/>
</dbReference>
<evidence type="ECO:0000256" key="1">
    <source>
        <dbReference type="ARBA" id="ARBA00004792"/>
    </source>
</evidence>
<dbReference type="Gene3D" id="6.10.140.1830">
    <property type="match status" value="1"/>
</dbReference>
<feature type="domain" description="Ketosynthase family 3 (KS3)" evidence="11">
    <location>
        <begin position="766"/>
        <end position="1192"/>
    </location>
</feature>
<feature type="active site" description="Proton acceptor; for dehydratase activity" evidence="8">
    <location>
        <position position="1700"/>
    </location>
</feature>
<dbReference type="InterPro" id="IPR014043">
    <property type="entry name" value="Acyl_transferase_dom"/>
</dbReference>
<feature type="domain" description="Carrier" evidence="10">
    <location>
        <begin position="669"/>
        <end position="744"/>
    </location>
</feature>
<dbReference type="Pfam" id="PF02801">
    <property type="entry name" value="Ketoacyl-synt_C"/>
    <property type="match status" value="1"/>
</dbReference>
<name>A0ABW1BJ77_9ACTN</name>
<evidence type="ECO:0000259" key="10">
    <source>
        <dbReference type="PROSITE" id="PS50075"/>
    </source>
</evidence>
<dbReference type="PROSITE" id="PS52019">
    <property type="entry name" value="PKS_MFAS_DH"/>
    <property type="match status" value="1"/>
</dbReference>
<keyword evidence="2" id="KW-0596">Phosphopantetheine</keyword>
<protein>
    <submittedName>
        <fullName evidence="13">SDR family NAD(P)-dependent oxidoreductase</fullName>
    </submittedName>
</protein>
<keyword evidence="5" id="KW-0045">Antibiotic biosynthesis</keyword>
<feature type="region of interest" description="C-terminal hotdog fold" evidence="8">
    <location>
        <begin position="1806"/>
        <end position="1942"/>
    </location>
</feature>
<reference evidence="14" key="1">
    <citation type="journal article" date="2019" name="Int. J. Syst. Evol. Microbiol.">
        <title>The Global Catalogue of Microorganisms (GCM) 10K type strain sequencing project: providing services to taxonomists for standard genome sequencing and annotation.</title>
        <authorList>
            <consortium name="The Broad Institute Genomics Platform"/>
            <consortium name="The Broad Institute Genome Sequencing Center for Infectious Disease"/>
            <person name="Wu L."/>
            <person name="Ma J."/>
        </authorList>
    </citation>
    <scope>NUCLEOTIDE SEQUENCE [LARGE SCALE GENOMIC DNA]</scope>
    <source>
        <strain evidence="14">JCM 9918</strain>
    </source>
</reference>
<dbReference type="InterPro" id="IPR049552">
    <property type="entry name" value="PKS_DH_N"/>
</dbReference>
<dbReference type="SMART" id="SM00822">
    <property type="entry name" value="PKS_KR"/>
    <property type="match status" value="2"/>
</dbReference>
<comment type="pathway">
    <text evidence="1">Antibiotic biosynthesis.</text>
</comment>
<dbReference type="Pfam" id="PF21089">
    <property type="entry name" value="PKS_DH_N"/>
    <property type="match status" value="1"/>
</dbReference>
<dbReference type="InterPro" id="IPR016035">
    <property type="entry name" value="Acyl_Trfase/lysoPLipase"/>
</dbReference>
<dbReference type="PANTHER" id="PTHR43775:SF51">
    <property type="entry name" value="INACTIVE PHENOLPHTHIOCEROL SYNTHESIS POLYKETIDE SYNTHASE TYPE I PKS1-RELATED"/>
    <property type="match status" value="1"/>
</dbReference>
<evidence type="ECO:0000313" key="14">
    <source>
        <dbReference type="Proteomes" id="UP001596112"/>
    </source>
</evidence>
<feature type="domain" description="PKS/mFAS DH" evidence="12">
    <location>
        <begin position="1668"/>
        <end position="1942"/>
    </location>
</feature>
<dbReference type="Pfam" id="PF00550">
    <property type="entry name" value="PP-binding"/>
    <property type="match status" value="2"/>
</dbReference>
<dbReference type="InterPro" id="IPR042104">
    <property type="entry name" value="PKS_dehydratase_sf"/>
</dbReference>
<dbReference type="InterPro" id="IPR016036">
    <property type="entry name" value="Malonyl_transacylase_ACP-bd"/>
</dbReference>
<proteinExistence type="predicted"/>
<dbReference type="Gene3D" id="1.10.1200.10">
    <property type="entry name" value="ACP-like"/>
    <property type="match status" value="2"/>
</dbReference>
<dbReference type="SMART" id="SM00827">
    <property type="entry name" value="PKS_AT"/>
    <property type="match status" value="1"/>
</dbReference>
<dbReference type="SUPFAM" id="SSF51735">
    <property type="entry name" value="NAD(P)-binding Rossmann-fold domains"/>
    <property type="match status" value="4"/>
</dbReference>
<dbReference type="SUPFAM" id="SSF47336">
    <property type="entry name" value="ACP-like"/>
    <property type="match status" value="2"/>
</dbReference>
<dbReference type="Pfam" id="PF22953">
    <property type="entry name" value="SpnB_Rossmann"/>
    <property type="match status" value="1"/>
</dbReference>